<sequence length="476" mass="54810">MDGIFSFLKDASESFGGATSFSDRLNSKYSALILVIFALLTTTRQYISEPISCWCPSDFTEEQVDYVNKCSANNRATNAFISFIPPDQVCWTTSTYHLPESIREIPKEFQVVQKVSYYQWIPLMAVGQAVMFLVPKIMWGVLNKKSGIAVNSVTNAAKERHKIVHQGDAEKIMEFMVKTMGKFLKELSWDQCIAYESQTLAKTGGKLWPCPCWIKLYVVIYGNYLTCLYIITKIFYILNVILQIILLNAFLQTNFNMYGIETMSRMVKGEDWTTSHRFPRIAMCNFIIRAMGENMHRYSVQCAIPINLIHEIFYIFLWFWLVFLFITTSCSLFSWTFLSFPKGKRISFVRNKLYADGSLKRRLDVQTERLFVDFVIKYLRRDGCLIARLVARNTGDVVAADLLGGLWRDFVPKFKKFEARRSLANPGLFERGRLPSELFKNFPKITEPVPEADEEEPEVNANLISKDIQKSGLPPV</sequence>
<dbReference type="PROSITE" id="PS51013">
    <property type="entry name" value="PANNEXIN"/>
    <property type="match status" value="1"/>
</dbReference>
<keyword evidence="6 9" id="KW-0406">Ion transport</keyword>
<evidence type="ECO:0000256" key="5">
    <source>
        <dbReference type="ARBA" id="ARBA00022989"/>
    </source>
</evidence>
<feature type="transmembrane region" description="Helical" evidence="9">
    <location>
        <begin position="315"/>
        <end position="338"/>
    </location>
</feature>
<dbReference type="PRINTS" id="PR01262">
    <property type="entry name" value="INNEXIN"/>
</dbReference>
<evidence type="ECO:0000256" key="2">
    <source>
        <dbReference type="ARBA" id="ARBA00022448"/>
    </source>
</evidence>
<dbReference type="EMBL" id="JQ231017">
    <property type="protein sequence ID" value="AFC34072.1"/>
    <property type="molecule type" value="mRNA"/>
</dbReference>
<dbReference type="Pfam" id="PF00876">
    <property type="entry name" value="Innexin"/>
    <property type="match status" value="1"/>
</dbReference>
<evidence type="ECO:0000256" key="4">
    <source>
        <dbReference type="ARBA" id="ARBA00022692"/>
    </source>
</evidence>
<feature type="transmembrane region" description="Helical" evidence="9">
    <location>
        <begin position="234"/>
        <end position="251"/>
    </location>
</feature>
<accession>H9C4R1</accession>
<feature type="region of interest" description="Disordered" evidence="10">
    <location>
        <begin position="449"/>
        <end position="476"/>
    </location>
</feature>
<evidence type="ECO:0000256" key="7">
    <source>
        <dbReference type="ARBA" id="ARBA00023136"/>
    </source>
</evidence>
<dbReference type="GO" id="GO:0005921">
    <property type="term" value="C:gap junction"/>
    <property type="evidence" value="ECO:0007669"/>
    <property type="project" value="UniProtKB-UniRule"/>
</dbReference>
<reference evidence="11" key="1">
    <citation type="journal article" date="2012" name="Dev. Genes Evol.">
        <title>The medicinal leech genome encodes 21 innexin genes: different combinations are expressed by identified central neurons.</title>
        <authorList>
            <person name="Kandarian B."/>
            <person name="Sethi J."/>
            <person name="Wu A."/>
            <person name="Baker M."/>
            <person name="Yazdani N."/>
            <person name="Kym E."/>
            <person name="Sanchez A."/>
            <person name="Edsall L."/>
            <person name="Gaasterland T."/>
            <person name="Macagno E."/>
        </authorList>
    </citation>
    <scope>NUCLEOTIDE SEQUENCE</scope>
</reference>
<comment type="caution">
    <text evidence="9">Lacks conserved residue(s) required for the propagation of feature annotation.</text>
</comment>
<evidence type="ECO:0000256" key="8">
    <source>
        <dbReference type="ARBA" id="ARBA00023303"/>
    </source>
</evidence>
<evidence type="ECO:0000256" key="3">
    <source>
        <dbReference type="ARBA" id="ARBA00022475"/>
    </source>
</evidence>
<dbReference type="InterPro" id="IPR000990">
    <property type="entry name" value="Innexin"/>
</dbReference>
<dbReference type="AlphaFoldDB" id="H9C4R1"/>
<keyword evidence="4 9" id="KW-0812">Transmembrane</keyword>
<dbReference type="GO" id="GO:0005886">
    <property type="term" value="C:plasma membrane"/>
    <property type="evidence" value="ECO:0007669"/>
    <property type="project" value="UniProtKB-SubCell"/>
</dbReference>
<comment type="similarity">
    <text evidence="9">Belongs to the pannexin family.</text>
</comment>
<keyword evidence="8 9" id="KW-0407">Ion channel</keyword>
<keyword evidence="3" id="KW-1003">Cell membrane</keyword>
<evidence type="ECO:0000256" key="6">
    <source>
        <dbReference type="ARBA" id="ARBA00023065"/>
    </source>
</evidence>
<dbReference type="GO" id="GO:0034220">
    <property type="term" value="P:monoatomic ion transmembrane transport"/>
    <property type="evidence" value="ECO:0007669"/>
    <property type="project" value="UniProtKB-KW"/>
</dbReference>
<dbReference type="PANTHER" id="PTHR11893">
    <property type="entry name" value="INNEXIN"/>
    <property type="match status" value="1"/>
</dbReference>
<evidence type="ECO:0000256" key="10">
    <source>
        <dbReference type="SAM" id="MobiDB-lite"/>
    </source>
</evidence>
<protein>
    <recommendedName>
        <fullName evidence="9">Innexin</fullName>
    </recommendedName>
</protein>
<comment type="subcellular location">
    <subcellularLocation>
        <location evidence="1 9">Cell membrane</location>
        <topology evidence="1 9">Multi-pass membrane protein</topology>
    </subcellularLocation>
</comment>
<comment type="function">
    <text evidence="9">Structural component of the gap junctions.</text>
</comment>
<evidence type="ECO:0000256" key="1">
    <source>
        <dbReference type="ARBA" id="ARBA00004651"/>
    </source>
</evidence>
<keyword evidence="2 9" id="KW-0813">Transport</keyword>
<feature type="transmembrane region" description="Helical" evidence="9">
    <location>
        <begin position="117"/>
        <end position="135"/>
    </location>
</feature>
<keyword evidence="7 9" id="KW-0472">Membrane</keyword>
<evidence type="ECO:0000256" key="9">
    <source>
        <dbReference type="RuleBase" id="RU010713"/>
    </source>
</evidence>
<organism evidence="11">
    <name type="scientific">Hirudo verbana</name>
    <dbReference type="NCBI Taxonomy" id="311461"/>
    <lineage>
        <taxon>Eukaryota</taxon>
        <taxon>Metazoa</taxon>
        <taxon>Spiralia</taxon>
        <taxon>Lophotrochozoa</taxon>
        <taxon>Annelida</taxon>
        <taxon>Clitellata</taxon>
        <taxon>Hirudinea</taxon>
        <taxon>Hirudinida</taxon>
        <taxon>Hirudiniformes</taxon>
        <taxon>Hirudinidae</taxon>
        <taxon>Hirudo</taxon>
    </lineage>
</organism>
<evidence type="ECO:0000313" key="11">
    <source>
        <dbReference type="EMBL" id="AFC34072.1"/>
    </source>
</evidence>
<proteinExistence type="evidence at transcript level"/>
<dbReference type="PANTHER" id="PTHR11893:SF36">
    <property type="entry name" value="INNEXIN-5"/>
    <property type="match status" value="1"/>
</dbReference>
<name>H9C4R1_9ANNE</name>
<gene>
    <name evidence="9" type="primary">inx</name>
</gene>
<keyword evidence="5 9" id="KW-1133">Transmembrane helix</keyword>